<name>X0SUW5_9ZZZZ</name>
<accession>X0SUW5</accession>
<gene>
    <name evidence="1" type="ORF">S01H1_09675</name>
</gene>
<dbReference type="AlphaFoldDB" id="X0SUW5"/>
<dbReference type="EMBL" id="BARS01004943">
    <property type="protein sequence ID" value="GAF84953.1"/>
    <property type="molecule type" value="Genomic_DNA"/>
</dbReference>
<organism evidence="1">
    <name type="scientific">marine sediment metagenome</name>
    <dbReference type="NCBI Taxonomy" id="412755"/>
    <lineage>
        <taxon>unclassified sequences</taxon>
        <taxon>metagenomes</taxon>
        <taxon>ecological metagenomes</taxon>
    </lineage>
</organism>
<proteinExistence type="predicted"/>
<comment type="caution">
    <text evidence="1">The sequence shown here is derived from an EMBL/GenBank/DDBJ whole genome shotgun (WGS) entry which is preliminary data.</text>
</comment>
<protein>
    <submittedName>
        <fullName evidence="1">Uncharacterized protein</fullName>
    </submittedName>
</protein>
<reference evidence="1" key="1">
    <citation type="journal article" date="2014" name="Front. Microbiol.">
        <title>High frequency of phylogenetically diverse reductive dehalogenase-homologous genes in deep subseafloor sedimentary metagenomes.</title>
        <authorList>
            <person name="Kawai M."/>
            <person name="Futagami T."/>
            <person name="Toyoda A."/>
            <person name="Takaki Y."/>
            <person name="Nishi S."/>
            <person name="Hori S."/>
            <person name="Arai W."/>
            <person name="Tsubouchi T."/>
            <person name="Morono Y."/>
            <person name="Uchiyama I."/>
            <person name="Ito T."/>
            <person name="Fujiyama A."/>
            <person name="Inagaki F."/>
            <person name="Takami H."/>
        </authorList>
    </citation>
    <scope>NUCLEOTIDE SEQUENCE</scope>
    <source>
        <strain evidence="1">Expedition CK06-06</strain>
    </source>
</reference>
<evidence type="ECO:0000313" key="1">
    <source>
        <dbReference type="EMBL" id="GAF84953.1"/>
    </source>
</evidence>
<sequence length="285" mass="32810">MPWSIFPDKSVVITILKPEFDYSLPSFVHRDALYYASDEIVFIATKRQAANYTEDVFTEIAIWQPEEIQLFGAITLSRSRVEFATWHASVLDNSSLDTDLSSEDVINECIETAKNILIDNKEKTNHRYTTYIKKHVDSDYEKLLFENIDVSWGLLLRGLYTLMKSELLMKMGNSHLFMEESFIDMQISCEAALAIIRGHLADSGISRPTPKDAYKYIESKSVPGLQFPEYLKDIYASWVETKHPLSDYGANWAPSIQADDVFETWDVLISIYRHIINDKPIDLEN</sequence>